<keyword evidence="12" id="KW-1185">Reference proteome</keyword>
<evidence type="ECO:0000256" key="6">
    <source>
        <dbReference type="ARBA" id="ARBA00022847"/>
    </source>
</evidence>
<feature type="transmembrane region" description="Helical" evidence="9">
    <location>
        <begin position="308"/>
        <end position="327"/>
    </location>
</feature>
<dbReference type="InterPro" id="IPR036259">
    <property type="entry name" value="MFS_trans_sf"/>
</dbReference>
<evidence type="ECO:0000256" key="2">
    <source>
        <dbReference type="ARBA" id="ARBA00008240"/>
    </source>
</evidence>
<dbReference type="InterPro" id="IPR011701">
    <property type="entry name" value="MFS"/>
</dbReference>
<feature type="transmembrane region" description="Helical" evidence="9">
    <location>
        <begin position="127"/>
        <end position="149"/>
    </location>
</feature>
<evidence type="ECO:0000256" key="1">
    <source>
        <dbReference type="ARBA" id="ARBA00004651"/>
    </source>
</evidence>
<accession>A0A158CLU2</accession>
<protein>
    <submittedName>
        <fullName evidence="11">Major facilitator transporter</fullName>
    </submittedName>
</protein>
<feature type="transmembrane region" description="Helical" evidence="9">
    <location>
        <begin position="63"/>
        <end position="83"/>
    </location>
</feature>
<reference evidence="11" key="1">
    <citation type="submission" date="2016-01" db="EMBL/GenBank/DDBJ databases">
        <authorList>
            <person name="Peeters C."/>
        </authorList>
    </citation>
    <scope>NUCLEOTIDE SEQUENCE</scope>
    <source>
        <strain evidence="11">LMG 29322</strain>
    </source>
</reference>
<dbReference type="OrthoDB" id="6766492at2"/>
<gene>
    <name evidence="11" type="ORF">AWB79_05493</name>
</gene>
<dbReference type="Proteomes" id="UP000054851">
    <property type="component" value="Unassembled WGS sequence"/>
</dbReference>
<feature type="transmembrane region" description="Helical" evidence="9">
    <location>
        <begin position="193"/>
        <end position="212"/>
    </location>
</feature>
<feature type="transmembrane region" description="Helical" evidence="9">
    <location>
        <begin position="333"/>
        <end position="353"/>
    </location>
</feature>
<evidence type="ECO:0000256" key="7">
    <source>
        <dbReference type="ARBA" id="ARBA00022989"/>
    </source>
</evidence>
<keyword evidence="6" id="KW-0769">Symport</keyword>
<feature type="transmembrane region" description="Helical" evidence="9">
    <location>
        <begin position="95"/>
        <end position="115"/>
    </location>
</feature>
<evidence type="ECO:0000256" key="5">
    <source>
        <dbReference type="ARBA" id="ARBA00022692"/>
    </source>
</evidence>
<organism evidence="11 12">
    <name type="scientific">Caballeronia hypogeia</name>
    <dbReference type="NCBI Taxonomy" id="1777140"/>
    <lineage>
        <taxon>Bacteria</taxon>
        <taxon>Pseudomonadati</taxon>
        <taxon>Pseudomonadota</taxon>
        <taxon>Betaproteobacteria</taxon>
        <taxon>Burkholderiales</taxon>
        <taxon>Burkholderiaceae</taxon>
        <taxon>Caballeronia</taxon>
    </lineage>
</organism>
<dbReference type="PANTHER" id="PTHR43528">
    <property type="entry name" value="ALPHA-KETOGLUTARATE PERMEASE"/>
    <property type="match status" value="1"/>
</dbReference>
<evidence type="ECO:0000256" key="8">
    <source>
        <dbReference type="ARBA" id="ARBA00023136"/>
    </source>
</evidence>
<keyword evidence="3" id="KW-0813">Transport</keyword>
<dbReference type="PROSITE" id="PS00216">
    <property type="entry name" value="SUGAR_TRANSPORT_1"/>
    <property type="match status" value="1"/>
</dbReference>
<feature type="transmembrane region" description="Helical" evidence="9">
    <location>
        <begin position="279"/>
        <end position="299"/>
    </location>
</feature>
<dbReference type="InterPro" id="IPR005829">
    <property type="entry name" value="Sugar_transporter_CS"/>
</dbReference>
<sequence length="419" mass="44662">MNSHALERVASVPRSSSALRRLIVASSIGNALEWFDVVVYGYFAVSISKAFFPAGSDGVSILLAYGTFGVSYLARPVGALWLGAMADRVGRKFSMLISIAMMMVGTLLIAIMPTYAQIGLWAPAGILMARLIQGVSAGGEFGSSTALLVENDPRRRGFIASFQFASQGFVTVIASVFGLTLSLLLTHQQVDDWGWRLPFLFGLLVGPVGLYIRTHVDEGAEFKSATRERSPVKEVALNQKTNVALAVGALIVSTVAAHVIMYMPVFAVKHLHLPSSSAFTANLIAGIVLTLGTPIVGILSDRVGRTRLMVIAAILFAVTIVPAFFLLKTFVGVWMLIGVMFWPATLKAMYYGALPALMAEAFPPETRATGMSLSYNIGTTIFGGFTPFIVSIIGLYAASDVASAVYMVPCALLSLAATL</sequence>
<dbReference type="EMBL" id="FCOA02000023">
    <property type="protein sequence ID" value="SAK82487.1"/>
    <property type="molecule type" value="Genomic_DNA"/>
</dbReference>
<dbReference type="InterPro" id="IPR051084">
    <property type="entry name" value="H+-coupled_symporters"/>
</dbReference>
<feature type="transmembrane region" description="Helical" evidence="9">
    <location>
        <begin position="21"/>
        <end position="43"/>
    </location>
</feature>
<dbReference type="GO" id="GO:0015293">
    <property type="term" value="F:symporter activity"/>
    <property type="evidence" value="ECO:0007669"/>
    <property type="project" value="UniProtKB-KW"/>
</dbReference>
<evidence type="ECO:0000256" key="4">
    <source>
        <dbReference type="ARBA" id="ARBA00022475"/>
    </source>
</evidence>
<dbReference type="PROSITE" id="PS50850">
    <property type="entry name" value="MFS"/>
    <property type="match status" value="1"/>
</dbReference>
<dbReference type="InterPro" id="IPR020846">
    <property type="entry name" value="MFS_dom"/>
</dbReference>
<feature type="transmembrane region" description="Helical" evidence="9">
    <location>
        <begin position="243"/>
        <end position="267"/>
    </location>
</feature>
<evidence type="ECO:0000259" key="10">
    <source>
        <dbReference type="PROSITE" id="PS50850"/>
    </source>
</evidence>
<dbReference type="Gene3D" id="1.20.1250.20">
    <property type="entry name" value="MFS general substrate transporter like domains"/>
    <property type="match status" value="2"/>
</dbReference>
<feature type="transmembrane region" description="Helical" evidence="9">
    <location>
        <begin position="373"/>
        <end position="395"/>
    </location>
</feature>
<evidence type="ECO:0000256" key="9">
    <source>
        <dbReference type="SAM" id="Phobius"/>
    </source>
</evidence>
<comment type="similarity">
    <text evidence="2">Belongs to the major facilitator superfamily. Metabolite:H+ Symporter (MHS) family (TC 2.A.1.6) family.</text>
</comment>
<keyword evidence="7 9" id="KW-1133">Transmembrane helix</keyword>
<keyword evidence="8 9" id="KW-0472">Membrane</keyword>
<dbReference type="Pfam" id="PF07690">
    <property type="entry name" value="MFS_1"/>
    <property type="match status" value="1"/>
</dbReference>
<dbReference type="RefSeq" id="WP_061170572.1">
    <property type="nucleotide sequence ID" value="NZ_FCOA02000023.1"/>
</dbReference>
<comment type="subcellular location">
    <subcellularLocation>
        <location evidence="1">Cell membrane</location>
        <topology evidence="1">Multi-pass membrane protein</topology>
    </subcellularLocation>
</comment>
<dbReference type="PANTHER" id="PTHR43528:SF3">
    <property type="entry name" value="CITRATE-PROTON SYMPORTER"/>
    <property type="match status" value="1"/>
</dbReference>
<evidence type="ECO:0000313" key="12">
    <source>
        <dbReference type="Proteomes" id="UP000054851"/>
    </source>
</evidence>
<evidence type="ECO:0000256" key="3">
    <source>
        <dbReference type="ARBA" id="ARBA00022448"/>
    </source>
</evidence>
<keyword evidence="4" id="KW-1003">Cell membrane</keyword>
<evidence type="ECO:0000313" key="11">
    <source>
        <dbReference type="EMBL" id="SAK82487.1"/>
    </source>
</evidence>
<keyword evidence="5 9" id="KW-0812">Transmembrane</keyword>
<proteinExistence type="inferred from homology"/>
<feature type="transmembrane region" description="Helical" evidence="9">
    <location>
        <begin position="169"/>
        <end position="187"/>
    </location>
</feature>
<comment type="caution">
    <text evidence="11">The sequence shown here is derived from an EMBL/GenBank/DDBJ whole genome shotgun (WGS) entry which is preliminary data.</text>
</comment>
<feature type="domain" description="Major facilitator superfamily (MFS) profile" evidence="10">
    <location>
        <begin position="22"/>
        <end position="419"/>
    </location>
</feature>
<dbReference type="SUPFAM" id="SSF103473">
    <property type="entry name" value="MFS general substrate transporter"/>
    <property type="match status" value="1"/>
</dbReference>
<dbReference type="AlphaFoldDB" id="A0A158CLU2"/>
<name>A0A158CLU2_9BURK</name>
<dbReference type="STRING" id="1777140.AWB79_05493"/>
<dbReference type="GO" id="GO:0005886">
    <property type="term" value="C:plasma membrane"/>
    <property type="evidence" value="ECO:0007669"/>
    <property type="project" value="UniProtKB-SubCell"/>
</dbReference>